<organism evidence="3">
    <name type="scientific">Desulfofervidus auxilii</name>
    <dbReference type="NCBI Taxonomy" id="1621989"/>
    <lineage>
        <taxon>Bacteria</taxon>
        <taxon>Pseudomonadati</taxon>
        <taxon>Thermodesulfobacteriota</taxon>
        <taxon>Candidatus Desulfofervidia</taxon>
        <taxon>Candidatus Desulfofervidales</taxon>
        <taxon>Candidatus Desulfofervidaceae</taxon>
        <taxon>Candidatus Desulfofervidus</taxon>
    </lineage>
</organism>
<proteinExistence type="inferred from homology"/>
<comment type="similarity">
    <text evidence="1 2">Belongs to the Iojap/RsfS family.</text>
</comment>
<reference evidence="3" key="1">
    <citation type="journal article" date="2020" name="mSystems">
        <title>Genome- and Community-Level Interaction Insights into Carbon Utilization and Element Cycling Functions of Hydrothermarchaeota in Hydrothermal Sediment.</title>
        <authorList>
            <person name="Zhou Z."/>
            <person name="Liu Y."/>
            <person name="Xu W."/>
            <person name="Pan J."/>
            <person name="Luo Z.H."/>
            <person name="Li M."/>
        </authorList>
    </citation>
    <scope>NUCLEOTIDE SEQUENCE [LARGE SCALE GENOMIC DNA]</scope>
    <source>
        <strain evidence="3">HyVt-233</strain>
    </source>
</reference>
<gene>
    <name evidence="2 3" type="primary">rsfS</name>
    <name evidence="3" type="ORF">ENG63_09485</name>
</gene>
<comment type="caution">
    <text evidence="3">The sequence shown here is derived from an EMBL/GenBank/DDBJ whole genome shotgun (WGS) entry which is preliminary data.</text>
</comment>
<dbReference type="GO" id="GO:0090071">
    <property type="term" value="P:negative regulation of ribosome biogenesis"/>
    <property type="evidence" value="ECO:0007669"/>
    <property type="project" value="UniProtKB-UniRule"/>
</dbReference>
<protein>
    <recommendedName>
        <fullName evidence="2">Ribosomal silencing factor RsfS</fullName>
    </recommendedName>
</protein>
<dbReference type="PANTHER" id="PTHR21043:SF0">
    <property type="entry name" value="MITOCHONDRIAL ASSEMBLY OF RIBOSOMAL LARGE SUBUNIT PROTEIN 1"/>
    <property type="match status" value="1"/>
</dbReference>
<keyword evidence="2" id="KW-0678">Repressor</keyword>
<dbReference type="GO" id="GO:0042256">
    <property type="term" value="P:cytosolic ribosome assembly"/>
    <property type="evidence" value="ECO:0007669"/>
    <property type="project" value="UniProtKB-UniRule"/>
</dbReference>
<dbReference type="AlphaFoldDB" id="A0A7C0YAN3"/>
<dbReference type="GO" id="GO:0043023">
    <property type="term" value="F:ribosomal large subunit binding"/>
    <property type="evidence" value="ECO:0007669"/>
    <property type="project" value="TreeGrafter"/>
</dbReference>
<dbReference type="EMBL" id="DRBS01000351">
    <property type="protein sequence ID" value="HDD45071.1"/>
    <property type="molecule type" value="Genomic_DNA"/>
</dbReference>
<evidence type="ECO:0000256" key="2">
    <source>
        <dbReference type="HAMAP-Rule" id="MF_01477"/>
    </source>
</evidence>
<dbReference type="InterPro" id="IPR004394">
    <property type="entry name" value="Iojap/RsfS/C7orf30"/>
</dbReference>
<keyword evidence="2" id="KW-0810">Translation regulation</keyword>
<evidence type="ECO:0000256" key="1">
    <source>
        <dbReference type="ARBA" id="ARBA00010574"/>
    </source>
</evidence>
<evidence type="ECO:0000313" key="3">
    <source>
        <dbReference type="EMBL" id="HDD45071.1"/>
    </source>
</evidence>
<comment type="function">
    <text evidence="2">Functions as a ribosomal silencing factor. Interacts with ribosomal protein uL14 (rplN), blocking formation of intersubunit bridge B8. Prevents association of the 30S and 50S ribosomal subunits and the formation of functional ribosomes, thus repressing translation.</text>
</comment>
<dbReference type="HAMAP" id="MF_01477">
    <property type="entry name" value="Iojap_RsfS"/>
    <property type="match status" value="1"/>
</dbReference>
<sequence length="125" mass="14541">MDFIEGEMKNVISLKAALSKKATEIVLLDLRGLSNIADYFMIMSANSDRHSQAIAEEILKKMEEKGHKPLGIEGFAQGHWVLLDFDELVIHIFFEPVRKYYDLEGLWVDAPRINWEERYNLKEDL</sequence>
<dbReference type="SUPFAM" id="SSF81301">
    <property type="entry name" value="Nucleotidyltransferase"/>
    <property type="match status" value="1"/>
</dbReference>
<dbReference type="Proteomes" id="UP000886289">
    <property type="component" value="Unassembled WGS sequence"/>
</dbReference>
<dbReference type="GO" id="GO:0005737">
    <property type="term" value="C:cytoplasm"/>
    <property type="evidence" value="ECO:0007669"/>
    <property type="project" value="UniProtKB-SubCell"/>
</dbReference>
<comment type="subcellular location">
    <subcellularLocation>
        <location evidence="2">Cytoplasm</location>
    </subcellularLocation>
</comment>
<dbReference type="GO" id="GO:0017148">
    <property type="term" value="P:negative regulation of translation"/>
    <property type="evidence" value="ECO:0007669"/>
    <property type="project" value="UniProtKB-UniRule"/>
</dbReference>
<dbReference type="NCBIfam" id="TIGR00090">
    <property type="entry name" value="rsfS_iojap_ybeB"/>
    <property type="match status" value="1"/>
</dbReference>
<keyword evidence="2" id="KW-0963">Cytoplasm</keyword>
<dbReference type="Gene3D" id="3.30.460.10">
    <property type="entry name" value="Beta Polymerase, domain 2"/>
    <property type="match status" value="1"/>
</dbReference>
<dbReference type="Pfam" id="PF02410">
    <property type="entry name" value="RsfS"/>
    <property type="match status" value="1"/>
</dbReference>
<dbReference type="PANTHER" id="PTHR21043">
    <property type="entry name" value="IOJAP SUPERFAMILY ORTHOLOG"/>
    <property type="match status" value="1"/>
</dbReference>
<accession>A0A7C0YAN3</accession>
<name>A0A7C0YAN3_DESA2</name>
<dbReference type="InterPro" id="IPR043519">
    <property type="entry name" value="NT_sf"/>
</dbReference>
<comment type="subunit">
    <text evidence="2">Interacts with ribosomal protein uL14 (rplN).</text>
</comment>